<feature type="compositionally biased region" description="Low complexity" evidence="1">
    <location>
        <begin position="473"/>
        <end position="482"/>
    </location>
</feature>
<dbReference type="GO" id="GO:0000209">
    <property type="term" value="P:protein polyubiquitination"/>
    <property type="evidence" value="ECO:0007669"/>
    <property type="project" value="TreeGrafter"/>
</dbReference>
<dbReference type="GO" id="GO:0043161">
    <property type="term" value="P:proteasome-mediated ubiquitin-dependent protein catabolic process"/>
    <property type="evidence" value="ECO:0007669"/>
    <property type="project" value="TreeGrafter"/>
</dbReference>
<dbReference type="InterPro" id="IPR019193">
    <property type="entry name" value="UBQ-conj_enz_E2-bd_prot"/>
</dbReference>
<accession>A0A0L1J1C7</accession>
<dbReference type="GO" id="GO:0005829">
    <property type="term" value="C:cytosol"/>
    <property type="evidence" value="ECO:0007669"/>
    <property type="project" value="TreeGrafter"/>
</dbReference>
<evidence type="ECO:0008006" key="4">
    <source>
        <dbReference type="Google" id="ProtNLM"/>
    </source>
</evidence>
<dbReference type="OrthoDB" id="386949at2759"/>
<dbReference type="GeneID" id="26807639"/>
<comment type="caution">
    <text evidence="2">The sequence shown here is derived from an EMBL/GenBank/DDBJ whole genome shotgun (WGS) entry which is preliminary data.</text>
</comment>
<evidence type="ECO:0000256" key="1">
    <source>
        <dbReference type="SAM" id="MobiDB-lite"/>
    </source>
</evidence>
<sequence length="536" mass="59502">MSAAQQQNEPVALYLHAELLPNIRHITLYVSLSEAIRLQNVRPEICLSDSRRAITVSLASPHDDVTDTIKLPARVNEASRLALSVAGQRATDSRENGHGQQEYSFRMQIDDEDASLLSREEHMDSFVPWTATDMTSCTRLRCRHCRSILLDSHVPRSSDAAEKDTQGWLWKDLPSGNWAEMMDFWHCHKPDPHEDHDHNHDHENSATAEDQNATVKGYGAANQVVATSGTVLVDSATFLLTDSDCRGLKQVETKSTTASSTTETQMELLCENCNSHVGVEDTVAKGWRLFKTSLSVSKQSEGECEDPEWESHPLEAVVAAQLLELIERESARRFVLHCGQGGGLLIWVFNPDMRYSNSSSDHSITAQRAMKILFQDVVDVDGMLHPDRGKASSLSLEELRLSSSVLSAISETLKSRNRMLPKSAREFREWKMATDSRELQLPTGTCQSDKGDITWEHLDGSAEHKEVEHPGYSRTSSTTKSGKTAKHVGAMAAELELPEKPSSRSHLAPPAILIIPLSPSDENSRELSGSIPSRHK</sequence>
<dbReference type="Proteomes" id="UP000037505">
    <property type="component" value="Unassembled WGS sequence"/>
</dbReference>
<protein>
    <recommendedName>
        <fullName evidence="4">Ubiquitin-conjugating enzyme E2C-binding protein</fullName>
    </recommendedName>
</protein>
<evidence type="ECO:0000313" key="2">
    <source>
        <dbReference type="EMBL" id="KNG85450.1"/>
    </source>
</evidence>
<dbReference type="GO" id="GO:0000151">
    <property type="term" value="C:ubiquitin ligase complex"/>
    <property type="evidence" value="ECO:0007669"/>
    <property type="project" value="TreeGrafter"/>
</dbReference>
<feature type="region of interest" description="Disordered" evidence="1">
    <location>
        <begin position="514"/>
        <end position="536"/>
    </location>
</feature>
<name>A0A0L1J1C7_ASPN3</name>
<dbReference type="Pfam" id="PF09814">
    <property type="entry name" value="HECT_2"/>
    <property type="match status" value="1"/>
</dbReference>
<organism evidence="2 3">
    <name type="scientific">Aspergillus nomiae NRRL (strain ATCC 15546 / NRRL 13137 / CBS 260.88 / M93)</name>
    <dbReference type="NCBI Taxonomy" id="1509407"/>
    <lineage>
        <taxon>Eukaryota</taxon>
        <taxon>Fungi</taxon>
        <taxon>Dikarya</taxon>
        <taxon>Ascomycota</taxon>
        <taxon>Pezizomycotina</taxon>
        <taxon>Eurotiomycetes</taxon>
        <taxon>Eurotiomycetidae</taxon>
        <taxon>Eurotiales</taxon>
        <taxon>Aspergillaceae</taxon>
        <taxon>Aspergillus</taxon>
        <taxon>Aspergillus subgen. Circumdati</taxon>
    </lineage>
</organism>
<dbReference type="GO" id="GO:0031624">
    <property type="term" value="F:ubiquitin conjugating enzyme binding"/>
    <property type="evidence" value="ECO:0007669"/>
    <property type="project" value="TreeGrafter"/>
</dbReference>
<proteinExistence type="predicted"/>
<feature type="compositionally biased region" description="Polar residues" evidence="1">
    <location>
        <begin position="526"/>
        <end position="536"/>
    </location>
</feature>
<dbReference type="PANTHER" id="PTHR31531:SF2">
    <property type="entry name" value="E3 UBIQUITIN-PROTEIN LIGASE E3D"/>
    <property type="match status" value="1"/>
</dbReference>
<dbReference type="EMBL" id="JNOM01000156">
    <property type="protein sequence ID" value="KNG85450.1"/>
    <property type="molecule type" value="Genomic_DNA"/>
</dbReference>
<dbReference type="RefSeq" id="XP_015406373.1">
    <property type="nucleotide sequence ID" value="XM_015551092.1"/>
</dbReference>
<dbReference type="GO" id="GO:0061630">
    <property type="term" value="F:ubiquitin protein ligase activity"/>
    <property type="evidence" value="ECO:0007669"/>
    <property type="project" value="TreeGrafter"/>
</dbReference>
<feature type="compositionally biased region" description="Basic and acidic residues" evidence="1">
    <location>
        <begin position="462"/>
        <end position="471"/>
    </location>
</feature>
<keyword evidence="3" id="KW-1185">Reference proteome</keyword>
<dbReference type="GO" id="GO:0051865">
    <property type="term" value="P:protein autoubiquitination"/>
    <property type="evidence" value="ECO:0007669"/>
    <property type="project" value="TreeGrafter"/>
</dbReference>
<dbReference type="PANTHER" id="PTHR31531">
    <property type="entry name" value="E3 UBIQUITIN-PROTEIN LIGASE E3D FAMILY MEMBER"/>
    <property type="match status" value="1"/>
</dbReference>
<dbReference type="GO" id="GO:0006513">
    <property type="term" value="P:protein monoubiquitination"/>
    <property type="evidence" value="ECO:0007669"/>
    <property type="project" value="TreeGrafter"/>
</dbReference>
<feature type="region of interest" description="Disordered" evidence="1">
    <location>
        <begin position="462"/>
        <end position="485"/>
    </location>
</feature>
<gene>
    <name evidence="2" type="ORF">ANOM_005835</name>
</gene>
<evidence type="ECO:0000313" key="3">
    <source>
        <dbReference type="Proteomes" id="UP000037505"/>
    </source>
</evidence>
<dbReference type="GO" id="GO:0005634">
    <property type="term" value="C:nucleus"/>
    <property type="evidence" value="ECO:0007669"/>
    <property type="project" value="TreeGrafter"/>
</dbReference>
<dbReference type="STRING" id="1509407.A0A0L1J1C7"/>
<dbReference type="AlphaFoldDB" id="A0A0L1J1C7"/>
<reference evidence="2 3" key="1">
    <citation type="submission" date="2014-06" db="EMBL/GenBank/DDBJ databases">
        <title>The Genome of the Aflatoxigenic Filamentous Fungus Aspergillus nomius.</title>
        <authorList>
            <person name="Moore M.G."/>
            <person name="Shannon B.M."/>
            <person name="Brian M.M."/>
        </authorList>
    </citation>
    <scope>NUCLEOTIDE SEQUENCE [LARGE SCALE GENOMIC DNA]</scope>
    <source>
        <strain evidence="2 3">NRRL 13137</strain>
    </source>
</reference>
<dbReference type="GO" id="GO:0030332">
    <property type="term" value="F:cyclin binding"/>
    <property type="evidence" value="ECO:0007669"/>
    <property type="project" value="TreeGrafter"/>
</dbReference>